<comment type="subcellular location">
    <subcellularLocation>
        <location evidence="1">Membrane</location>
        <topology evidence="1">Multi-pass membrane protein</topology>
    </subcellularLocation>
</comment>
<evidence type="ECO:0000256" key="6">
    <source>
        <dbReference type="ARBA" id="ARBA00023136"/>
    </source>
</evidence>
<gene>
    <name evidence="10" type="ORF">TPSB3V08_LOCUS5976</name>
</gene>
<keyword evidence="7" id="KW-0325">Glycoprotein</keyword>
<dbReference type="InterPro" id="IPR050932">
    <property type="entry name" value="TM2D1-3-like"/>
</dbReference>
<evidence type="ECO:0000313" key="10">
    <source>
        <dbReference type="EMBL" id="CAD7407613.1"/>
    </source>
</evidence>
<evidence type="ECO:0000256" key="4">
    <source>
        <dbReference type="ARBA" id="ARBA00022729"/>
    </source>
</evidence>
<keyword evidence="6" id="KW-0472">Membrane</keyword>
<feature type="domain" description="TM2" evidence="9">
    <location>
        <begin position="219"/>
        <end position="267"/>
    </location>
</feature>
<keyword evidence="4" id="KW-0732">Signal</keyword>
<evidence type="ECO:0000256" key="1">
    <source>
        <dbReference type="ARBA" id="ARBA00004141"/>
    </source>
</evidence>
<organism evidence="10">
    <name type="scientific">Timema poppense</name>
    <name type="common">Walking stick</name>
    <dbReference type="NCBI Taxonomy" id="170557"/>
    <lineage>
        <taxon>Eukaryota</taxon>
        <taxon>Metazoa</taxon>
        <taxon>Ecdysozoa</taxon>
        <taxon>Arthropoda</taxon>
        <taxon>Hexapoda</taxon>
        <taxon>Insecta</taxon>
        <taxon>Pterygota</taxon>
        <taxon>Neoptera</taxon>
        <taxon>Polyneoptera</taxon>
        <taxon>Phasmatodea</taxon>
        <taxon>Timematodea</taxon>
        <taxon>Timematoidea</taxon>
        <taxon>Timematidae</taxon>
        <taxon>Timema</taxon>
    </lineage>
</organism>
<dbReference type="PANTHER" id="PTHR21016:SF1">
    <property type="entry name" value="TM2 DOMAIN-CONTAINING PROTEIN 1"/>
    <property type="match status" value="1"/>
</dbReference>
<evidence type="ECO:0000256" key="2">
    <source>
        <dbReference type="ARBA" id="ARBA00008284"/>
    </source>
</evidence>
<feature type="region of interest" description="Disordered" evidence="8">
    <location>
        <begin position="40"/>
        <end position="62"/>
    </location>
</feature>
<sequence>MSNKPRLRDRVQYHRNDPSYSYQAQNRECHNEHRGSEPAFAWRENGKPFRKNHPQFTPTKIRSSISPSSAVELNMTSTLANYATETSDPEGDLGLDGRRGLVMGYESTSTVDLGLGKISETSDPEGDLGLDGRANSKKVYLQNTVGYKVDCSSTLRMGQYICPDPAPNYTFIDPKTQQPEGCTKENKAKVRCLAAEGITCKETNSSTFYLEVPCKWTNGYSFETAMLLSIFLGMFGADRFYLGYPAIGLLKFCTLGCSFLGQLLDIILIATQVVGPSDGSYYIIPYYGAGIEVIRSNNETYKLPQDDW</sequence>
<accession>A0A7R9H3J7</accession>
<evidence type="ECO:0000256" key="5">
    <source>
        <dbReference type="ARBA" id="ARBA00022989"/>
    </source>
</evidence>
<reference evidence="10" key="1">
    <citation type="submission" date="2020-11" db="EMBL/GenBank/DDBJ databases">
        <authorList>
            <person name="Tran Van P."/>
        </authorList>
    </citation>
    <scope>NUCLEOTIDE SEQUENCE</scope>
</reference>
<dbReference type="AlphaFoldDB" id="A0A7R9H3J7"/>
<evidence type="ECO:0000259" key="9">
    <source>
        <dbReference type="Pfam" id="PF05154"/>
    </source>
</evidence>
<keyword evidence="3" id="KW-0812">Transmembrane</keyword>
<name>A0A7R9H3J7_TIMPO</name>
<dbReference type="Pfam" id="PF05154">
    <property type="entry name" value="TM2"/>
    <property type="match status" value="1"/>
</dbReference>
<comment type="similarity">
    <text evidence="2">Belongs to the TM2 family.</text>
</comment>
<dbReference type="GO" id="GO:0016020">
    <property type="term" value="C:membrane"/>
    <property type="evidence" value="ECO:0007669"/>
    <property type="project" value="UniProtKB-SubCell"/>
</dbReference>
<dbReference type="EMBL" id="OD003353">
    <property type="protein sequence ID" value="CAD7407613.1"/>
    <property type="molecule type" value="Genomic_DNA"/>
</dbReference>
<evidence type="ECO:0000256" key="3">
    <source>
        <dbReference type="ARBA" id="ARBA00022692"/>
    </source>
</evidence>
<protein>
    <recommendedName>
        <fullName evidence="9">TM2 domain-containing protein</fullName>
    </recommendedName>
</protein>
<evidence type="ECO:0000256" key="8">
    <source>
        <dbReference type="SAM" id="MobiDB-lite"/>
    </source>
</evidence>
<dbReference type="PANTHER" id="PTHR21016">
    <property type="entry name" value="BETA-AMYLOID BINDING PROTEIN-RELATED"/>
    <property type="match status" value="1"/>
</dbReference>
<dbReference type="InterPro" id="IPR007829">
    <property type="entry name" value="TM2"/>
</dbReference>
<proteinExistence type="inferred from homology"/>
<keyword evidence="5" id="KW-1133">Transmembrane helix</keyword>
<evidence type="ECO:0000256" key="7">
    <source>
        <dbReference type="ARBA" id="ARBA00023180"/>
    </source>
</evidence>